<reference evidence="2" key="1">
    <citation type="journal article" date="2005" name="Nature">
        <title>Sequencing of Aspergillus nidulans and comparative analysis with A. fumigatus and A. oryzae.</title>
        <authorList>
            <person name="Galagan J.E."/>
            <person name="Calvo S.E."/>
            <person name="Cuomo C."/>
            <person name="Ma L.J."/>
            <person name="Wortman J.R."/>
            <person name="Batzoglou S."/>
            <person name="Lee S.I."/>
            <person name="Basturkmen M."/>
            <person name="Spevak C.C."/>
            <person name="Clutterbuck J."/>
            <person name="Kapitonov V."/>
            <person name="Jurka J."/>
            <person name="Scazzocchio C."/>
            <person name="Farman M."/>
            <person name="Butler J."/>
            <person name="Purcell S."/>
            <person name="Harris S."/>
            <person name="Braus G.H."/>
            <person name="Draht O."/>
            <person name="Busch S."/>
            <person name="D'Enfert C."/>
            <person name="Bouchier C."/>
            <person name="Goldman G.H."/>
            <person name="Bell-Pedersen D."/>
            <person name="Griffiths-Jones S."/>
            <person name="Doonan J.H."/>
            <person name="Yu J."/>
            <person name="Vienken K."/>
            <person name="Pain A."/>
            <person name="Freitag M."/>
            <person name="Selker E.U."/>
            <person name="Archer D.B."/>
            <person name="Penalva M.A."/>
            <person name="Oakley B.R."/>
            <person name="Momany M."/>
            <person name="Tanaka T."/>
            <person name="Kumagai T."/>
            <person name="Asai K."/>
            <person name="Machida M."/>
            <person name="Nierman W.C."/>
            <person name="Denning D.W."/>
            <person name="Caddick M."/>
            <person name="Hynes M."/>
            <person name="Paoletti M."/>
            <person name="Fischer R."/>
            <person name="Miller B."/>
            <person name="Dyer P."/>
            <person name="Sachs M.S."/>
            <person name="Osmani S.A."/>
            <person name="Birren B.W."/>
        </authorList>
    </citation>
    <scope>NUCLEOTIDE SEQUENCE [LARGE SCALE GENOMIC DNA]</scope>
    <source>
        <strain evidence="2">FGSC A4 / ATCC 38163 / CBS 112.46 / NRRL 194 / M139</strain>
    </source>
</reference>
<organism evidence="1 2">
    <name type="scientific">Emericella nidulans (strain FGSC A4 / ATCC 38163 / CBS 112.46 / NRRL 194 / M139)</name>
    <name type="common">Aspergillus nidulans</name>
    <dbReference type="NCBI Taxonomy" id="227321"/>
    <lineage>
        <taxon>Eukaryota</taxon>
        <taxon>Fungi</taxon>
        <taxon>Dikarya</taxon>
        <taxon>Ascomycota</taxon>
        <taxon>Pezizomycotina</taxon>
        <taxon>Eurotiomycetes</taxon>
        <taxon>Eurotiomycetidae</taxon>
        <taxon>Eurotiales</taxon>
        <taxon>Aspergillaceae</taxon>
        <taxon>Aspergillus</taxon>
        <taxon>Aspergillus subgen. Nidulantes</taxon>
    </lineage>
</organism>
<dbReference type="RefSeq" id="XP_663961.1">
    <property type="nucleotide sequence ID" value="XM_658869.1"/>
</dbReference>
<name>Q5AZC3_EMENI</name>
<dbReference type="Proteomes" id="UP000000560">
    <property type="component" value="Chromosome I"/>
</dbReference>
<dbReference type="KEGG" id="ani:ANIA_06357"/>
<sequence length="107" mass="11809">MIFTANRITTLTIPVAWVSERDILPVESVYRKVCLYHGRNPPMKSAGRIVTIKNKGSSGKKPEGMASSIEKKIYIPPGLNRSTSMGCFGIAYQDQSQYLSTVALSQQ</sequence>
<gene>
    <name evidence="1" type="ORF">ANIA_06357</name>
</gene>
<dbReference type="AlphaFoldDB" id="Q5AZC3"/>
<reference evidence="2" key="2">
    <citation type="journal article" date="2009" name="Fungal Genet. Biol.">
        <title>The 2008 update of the Aspergillus nidulans genome annotation: a community effort.</title>
        <authorList>
            <person name="Wortman J.R."/>
            <person name="Gilsenan J.M."/>
            <person name="Joardar V."/>
            <person name="Deegan J."/>
            <person name="Clutterbuck J."/>
            <person name="Andersen M.R."/>
            <person name="Archer D."/>
            <person name="Bencina M."/>
            <person name="Braus G."/>
            <person name="Coutinho P."/>
            <person name="von Dohren H."/>
            <person name="Doonan J."/>
            <person name="Driessen A.J."/>
            <person name="Durek P."/>
            <person name="Espeso E."/>
            <person name="Fekete E."/>
            <person name="Flipphi M."/>
            <person name="Estrada C.G."/>
            <person name="Geysens S."/>
            <person name="Goldman G."/>
            <person name="de Groot P.W."/>
            <person name="Hansen K."/>
            <person name="Harris S.D."/>
            <person name="Heinekamp T."/>
            <person name="Helmstaedt K."/>
            <person name="Henrissat B."/>
            <person name="Hofmann G."/>
            <person name="Homan T."/>
            <person name="Horio T."/>
            <person name="Horiuchi H."/>
            <person name="James S."/>
            <person name="Jones M."/>
            <person name="Karaffa L."/>
            <person name="Karanyi Z."/>
            <person name="Kato M."/>
            <person name="Keller N."/>
            <person name="Kelly D.E."/>
            <person name="Kiel J.A."/>
            <person name="Kim J.M."/>
            <person name="van der Klei I.J."/>
            <person name="Klis F.M."/>
            <person name="Kovalchuk A."/>
            <person name="Krasevec N."/>
            <person name="Kubicek C.P."/>
            <person name="Liu B."/>
            <person name="Maccabe A."/>
            <person name="Meyer V."/>
            <person name="Mirabito P."/>
            <person name="Miskei M."/>
            <person name="Mos M."/>
            <person name="Mullins J."/>
            <person name="Nelson D.R."/>
            <person name="Nielsen J."/>
            <person name="Oakley B.R."/>
            <person name="Osmani S.A."/>
            <person name="Pakula T."/>
            <person name="Paszewski A."/>
            <person name="Paulsen I."/>
            <person name="Pilsyk S."/>
            <person name="Pocsi I."/>
            <person name="Punt P.J."/>
            <person name="Ram A.F."/>
            <person name="Ren Q."/>
            <person name="Robellet X."/>
            <person name="Robson G."/>
            <person name="Seiboth B."/>
            <person name="van Solingen P."/>
            <person name="Specht T."/>
            <person name="Sun J."/>
            <person name="Taheri-Talesh N."/>
            <person name="Takeshita N."/>
            <person name="Ussery D."/>
            <person name="vanKuyk P.A."/>
            <person name="Visser H."/>
            <person name="van de Vondervoort P.J."/>
            <person name="de Vries R.P."/>
            <person name="Walton J."/>
            <person name="Xiang X."/>
            <person name="Xiong Y."/>
            <person name="Zeng A.P."/>
            <person name="Brandt B.W."/>
            <person name="Cornell M.J."/>
            <person name="van den Hondel C.A."/>
            <person name="Visser J."/>
            <person name="Oliver S.G."/>
            <person name="Turner G."/>
        </authorList>
    </citation>
    <scope>GENOME REANNOTATION</scope>
    <source>
        <strain evidence="2">FGSC A4 / ATCC 38163 / CBS 112.46 / NRRL 194 / M139</strain>
    </source>
</reference>
<dbReference type="HOGENOM" id="CLU_2210004_0_0_1"/>
<dbReference type="GeneID" id="2871255"/>
<evidence type="ECO:0000313" key="1">
    <source>
        <dbReference type="EMBL" id="CBF69633.1"/>
    </source>
</evidence>
<proteinExistence type="predicted"/>
<protein>
    <submittedName>
        <fullName evidence="1">Uncharacterized protein</fullName>
    </submittedName>
</protein>
<keyword evidence="2" id="KW-1185">Reference proteome</keyword>
<dbReference type="InParanoid" id="Q5AZC3"/>
<accession>C8V0Y2</accession>
<accession>Q5AZC3</accession>
<dbReference type="EMBL" id="BN001301">
    <property type="protein sequence ID" value="CBF69633.1"/>
    <property type="molecule type" value="Genomic_DNA"/>
</dbReference>
<evidence type="ECO:0000313" key="2">
    <source>
        <dbReference type="Proteomes" id="UP000000560"/>
    </source>
</evidence>